<evidence type="ECO:0000313" key="9">
    <source>
        <dbReference type="Ensembl" id="ENSSHAP00000003114.2"/>
    </source>
</evidence>
<dbReference type="PANTHER" id="PTHR24253">
    <property type="entry name" value="TRANSMEMBRANE PROTEASE SERINE"/>
    <property type="match status" value="1"/>
</dbReference>
<dbReference type="PRINTS" id="PR00722">
    <property type="entry name" value="CHYMOTRYPSIN"/>
</dbReference>
<dbReference type="eggNOG" id="KOG3627">
    <property type="taxonomic scope" value="Eukaryota"/>
</dbReference>
<dbReference type="Proteomes" id="UP000007648">
    <property type="component" value="Unassembled WGS sequence"/>
</dbReference>
<dbReference type="InterPro" id="IPR001254">
    <property type="entry name" value="Trypsin_dom"/>
</dbReference>
<sequence length="317" mass="34489">SQRQPNLTELSVYSLSAVCGRPQPKSRIVSGQDAHPGQWPWQVSLLENRVAVCGGSLISTTWVLTAAHCIESLLPPSDYSLVLGSMSSYPNNDDGVQIRTVVQIIKHPSYEKYGPGDIALVQMDSPVNFNNLILPICLPGTAEQLIDGNLCWVTGWGNIGENQNLPPPFILQELEVPLINHQVCDMYYHKESTISPLEPIILSDMICAGFPNGQKDSCQGDSGGPLVCNISGVWFQAGIVSWGEGCARPYRPGVYTNVNVYKNWILNIVPEAGVINTDAAEPTRLFLPILLLPALTLLGNPSLYGQSSTCHPTLQQL</sequence>
<dbReference type="InParanoid" id="G3VIV9"/>
<dbReference type="InterPro" id="IPR033116">
    <property type="entry name" value="TRYPSIN_SER"/>
</dbReference>
<evidence type="ECO:0000256" key="3">
    <source>
        <dbReference type="ARBA" id="ARBA00022801"/>
    </source>
</evidence>
<evidence type="ECO:0000256" key="7">
    <source>
        <dbReference type="RuleBase" id="RU363034"/>
    </source>
</evidence>
<reference evidence="9" key="3">
    <citation type="submission" date="2025-09" db="UniProtKB">
        <authorList>
            <consortium name="Ensembl"/>
        </authorList>
    </citation>
    <scope>IDENTIFICATION</scope>
</reference>
<dbReference type="GeneTree" id="ENSGT00940000160791"/>
<dbReference type="PANTHER" id="PTHR24253:SF144">
    <property type="entry name" value="CHYMOTRYPSIN-LIKE PROTEASE CTRL-1-RELATED"/>
    <property type="match status" value="1"/>
</dbReference>
<dbReference type="Gene3D" id="2.40.10.10">
    <property type="entry name" value="Trypsin-like serine proteases"/>
    <property type="match status" value="1"/>
</dbReference>
<evidence type="ECO:0000256" key="2">
    <source>
        <dbReference type="ARBA" id="ARBA00022729"/>
    </source>
</evidence>
<evidence type="ECO:0000256" key="5">
    <source>
        <dbReference type="ARBA" id="ARBA00023157"/>
    </source>
</evidence>
<dbReference type="PROSITE" id="PS00135">
    <property type="entry name" value="TRYPSIN_SER"/>
    <property type="match status" value="1"/>
</dbReference>
<evidence type="ECO:0000256" key="4">
    <source>
        <dbReference type="ARBA" id="ARBA00022825"/>
    </source>
</evidence>
<dbReference type="HOGENOM" id="CLU_006842_0_4_1"/>
<evidence type="ECO:0000256" key="6">
    <source>
        <dbReference type="ARBA" id="ARBA00023180"/>
    </source>
</evidence>
<reference evidence="9 10" key="1">
    <citation type="journal article" date="2011" name="Proc. Natl. Acad. Sci. U.S.A.">
        <title>Genetic diversity and population structure of the endangered marsupial Sarcophilus harrisii (Tasmanian devil).</title>
        <authorList>
            <person name="Miller W."/>
            <person name="Hayes V.M."/>
            <person name="Ratan A."/>
            <person name="Petersen D.C."/>
            <person name="Wittekindt N.E."/>
            <person name="Miller J."/>
            <person name="Walenz B."/>
            <person name="Knight J."/>
            <person name="Qi J."/>
            <person name="Zhao F."/>
            <person name="Wang Q."/>
            <person name="Bedoya-Reina O.C."/>
            <person name="Katiyar N."/>
            <person name="Tomsho L.P."/>
            <person name="Kasson L.M."/>
            <person name="Hardie R.A."/>
            <person name="Woodbridge P."/>
            <person name="Tindall E.A."/>
            <person name="Bertelsen M.F."/>
            <person name="Dixon D."/>
            <person name="Pyecroft S."/>
            <person name="Helgen K.M."/>
            <person name="Lesk A.M."/>
            <person name="Pringle T.H."/>
            <person name="Patterson N."/>
            <person name="Zhang Y."/>
            <person name="Kreiss A."/>
            <person name="Woods G.M."/>
            <person name="Jones M.E."/>
            <person name="Schuster S.C."/>
        </authorList>
    </citation>
    <scope>NUCLEOTIDE SEQUENCE [LARGE SCALE GENOMIC DNA]</scope>
</reference>
<protein>
    <recommendedName>
        <fullName evidence="8">Peptidase S1 domain-containing protein</fullName>
    </recommendedName>
</protein>
<organism evidence="9 10">
    <name type="scientific">Sarcophilus harrisii</name>
    <name type="common">Tasmanian devil</name>
    <name type="synonym">Sarcophilus laniarius</name>
    <dbReference type="NCBI Taxonomy" id="9305"/>
    <lineage>
        <taxon>Eukaryota</taxon>
        <taxon>Metazoa</taxon>
        <taxon>Chordata</taxon>
        <taxon>Craniata</taxon>
        <taxon>Vertebrata</taxon>
        <taxon>Euteleostomi</taxon>
        <taxon>Mammalia</taxon>
        <taxon>Metatheria</taxon>
        <taxon>Dasyuromorphia</taxon>
        <taxon>Dasyuridae</taxon>
        <taxon>Sarcophilus</taxon>
    </lineage>
</organism>
<dbReference type="GO" id="GO:0006508">
    <property type="term" value="P:proteolysis"/>
    <property type="evidence" value="ECO:0007669"/>
    <property type="project" value="UniProtKB-KW"/>
</dbReference>
<feature type="domain" description="Peptidase S1" evidence="8">
    <location>
        <begin position="28"/>
        <end position="270"/>
    </location>
</feature>
<dbReference type="InterPro" id="IPR009003">
    <property type="entry name" value="Peptidase_S1_PA"/>
</dbReference>
<accession>G3VIV9</accession>
<keyword evidence="4 7" id="KW-0720">Serine protease</keyword>
<dbReference type="SUPFAM" id="SSF50494">
    <property type="entry name" value="Trypsin-like serine proteases"/>
    <property type="match status" value="1"/>
</dbReference>
<dbReference type="InterPro" id="IPR018114">
    <property type="entry name" value="TRYPSIN_HIS"/>
</dbReference>
<dbReference type="InterPro" id="IPR043504">
    <property type="entry name" value="Peptidase_S1_PA_chymotrypsin"/>
</dbReference>
<dbReference type="STRING" id="9305.ENSSHAP00000003114"/>
<keyword evidence="5" id="KW-1015">Disulfide bond</keyword>
<dbReference type="Pfam" id="PF00089">
    <property type="entry name" value="Trypsin"/>
    <property type="match status" value="1"/>
</dbReference>
<evidence type="ECO:0000313" key="10">
    <source>
        <dbReference type="Proteomes" id="UP000007648"/>
    </source>
</evidence>
<evidence type="ECO:0000259" key="8">
    <source>
        <dbReference type="PROSITE" id="PS50240"/>
    </source>
</evidence>
<dbReference type="InterPro" id="IPR001314">
    <property type="entry name" value="Peptidase_S1A"/>
</dbReference>
<keyword evidence="1 7" id="KW-0645">Protease</keyword>
<dbReference type="AlphaFoldDB" id="G3VIV9"/>
<dbReference type="PROSITE" id="PS50240">
    <property type="entry name" value="TRYPSIN_DOM"/>
    <property type="match status" value="1"/>
</dbReference>
<keyword evidence="2" id="KW-0732">Signal</keyword>
<evidence type="ECO:0000256" key="1">
    <source>
        <dbReference type="ARBA" id="ARBA00022670"/>
    </source>
</evidence>
<dbReference type="PROSITE" id="PS00134">
    <property type="entry name" value="TRYPSIN_HIS"/>
    <property type="match status" value="1"/>
</dbReference>
<name>G3VIV9_SARHA</name>
<dbReference type="SMART" id="SM00020">
    <property type="entry name" value="Tryp_SPc"/>
    <property type="match status" value="1"/>
</dbReference>
<dbReference type="GO" id="GO:0004252">
    <property type="term" value="F:serine-type endopeptidase activity"/>
    <property type="evidence" value="ECO:0007669"/>
    <property type="project" value="InterPro"/>
</dbReference>
<dbReference type="Ensembl" id="ENSSHAT00000003150.2">
    <property type="protein sequence ID" value="ENSSHAP00000003114.2"/>
    <property type="gene ID" value="ENSSHAG00000002756.2"/>
</dbReference>
<dbReference type="CDD" id="cd00190">
    <property type="entry name" value="Tryp_SPc"/>
    <property type="match status" value="1"/>
</dbReference>
<keyword evidence="6" id="KW-0325">Glycoprotein</keyword>
<keyword evidence="3 7" id="KW-0378">Hydrolase</keyword>
<proteinExistence type="predicted"/>
<gene>
    <name evidence="9" type="primary">LOC100918357</name>
</gene>
<reference evidence="9" key="2">
    <citation type="submission" date="2025-08" db="UniProtKB">
        <authorList>
            <consortium name="Ensembl"/>
        </authorList>
    </citation>
    <scope>IDENTIFICATION</scope>
</reference>
<dbReference type="FunFam" id="2.40.10.10:FF:000039">
    <property type="entry name" value="Brain-specific serine protease 4"/>
    <property type="match status" value="1"/>
</dbReference>
<keyword evidence="10" id="KW-1185">Reference proteome</keyword>